<dbReference type="InterPro" id="IPR005467">
    <property type="entry name" value="His_kinase_dom"/>
</dbReference>
<evidence type="ECO:0000313" key="9">
    <source>
        <dbReference type="Proteomes" id="UP001172082"/>
    </source>
</evidence>
<dbReference type="SUPFAM" id="SSF47384">
    <property type="entry name" value="Homodimeric domain of signal transducing histidine kinase"/>
    <property type="match status" value="1"/>
</dbReference>
<evidence type="ECO:0000256" key="1">
    <source>
        <dbReference type="ARBA" id="ARBA00000085"/>
    </source>
</evidence>
<dbReference type="EC" id="2.7.13.3" evidence="2"/>
<dbReference type="PANTHER" id="PTHR43065">
    <property type="entry name" value="SENSOR HISTIDINE KINASE"/>
    <property type="match status" value="1"/>
</dbReference>
<feature type="coiled-coil region" evidence="5">
    <location>
        <begin position="326"/>
        <end position="362"/>
    </location>
</feature>
<evidence type="ECO:0000256" key="6">
    <source>
        <dbReference type="SAM" id="Phobius"/>
    </source>
</evidence>
<dbReference type="InterPro" id="IPR003661">
    <property type="entry name" value="HisK_dim/P_dom"/>
</dbReference>
<comment type="catalytic activity">
    <reaction evidence="1">
        <text>ATP + protein L-histidine = ADP + protein N-phospho-L-histidine.</text>
        <dbReference type="EC" id="2.7.13.3"/>
    </reaction>
</comment>
<feature type="repeat" description="TPR" evidence="4">
    <location>
        <begin position="242"/>
        <end position="275"/>
    </location>
</feature>
<evidence type="ECO:0000259" key="7">
    <source>
        <dbReference type="PROSITE" id="PS50109"/>
    </source>
</evidence>
<keyword evidence="4" id="KW-0802">TPR repeat</keyword>
<dbReference type="Gene3D" id="1.10.287.130">
    <property type="match status" value="1"/>
</dbReference>
<proteinExistence type="predicted"/>
<evidence type="ECO:0000256" key="4">
    <source>
        <dbReference type="PROSITE-ProRule" id="PRU00339"/>
    </source>
</evidence>
<evidence type="ECO:0000313" key="8">
    <source>
        <dbReference type="EMBL" id="MDN5201081.1"/>
    </source>
</evidence>
<organism evidence="8 9">
    <name type="scientific">Splendidivirga corallicola</name>
    <dbReference type="NCBI Taxonomy" id="3051826"/>
    <lineage>
        <taxon>Bacteria</taxon>
        <taxon>Pseudomonadati</taxon>
        <taxon>Bacteroidota</taxon>
        <taxon>Cytophagia</taxon>
        <taxon>Cytophagales</taxon>
        <taxon>Splendidivirgaceae</taxon>
        <taxon>Splendidivirga</taxon>
    </lineage>
</organism>
<feature type="repeat" description="TPR" evidence="4">
    <location>
        <begin position="202"/>
        <end position="235"/>
    </location>
</feature>
<dbReference type="RefSeq" id="WP_346751109.1">
    <property type="nucleotide sequence ID" value="NZ_JAUJEA010000002.1"/>
</dbReference>
<evidence type="ECO:0000256" key="2">
    <source>
        <dbReference type="ARBA" id="ARBA00012438"/>
    </source>
</evidence>
<keyword evidence="6" id="KW-1133">Transmembrane helix</keyword>
<dbReference type="InterPro" id="IPR036890">
    <property type="entry name" value="HATPase_C_sf"/>
</dbReference>
<evidence type="ECO:0000256" key="5">
    <source>
        <dbReference type="SAM" id="Coils"/>
    </source>
</evidence>
<dbReference type="InterPro" id="IPR036097">
    <property type="entry name" value="HisK_dim/P_sf"/>
</dbReference>
<keyword evidence="3" id="KW-0597">Phosphoprotein</keyword>
<keyword evidence="6" id="KW-0472">Membrane</keyword>
<dbReference type="Proteomes" id="UP001172082">
    <property type="component" value="Unassembled WGS sequence"/>
</dbReference>
<dbReference type="InterPro" id="IPR011990">
    <property type="entry name" value="TPR-like_helical_dom_sf"/>
</dbReference>
<dbReference type="SUPFAM" id="SSF55874">
    <property type="entry name" value="ATPase domain of HSP90 chaperone/DNA topoisomerase II/histidine kinase"/>
    <property type="match status" value="1"/>
</dbReference>
<feature type="repeat" description="TPR" evidence="4">
    <location>
        <begin position="122"/>
        <end position="155"/>
    </location>
</feature>
<sequence length="764" mass="87525">MKGKLNLVLIFWVLGLSVHGQNPQIENLLERLDNHQKRDSTYVDLLNELGHLYFDVEIKRVRELGEEALEIAQEINYERGMGQAYNNIGLSFEHVGVLDLALKYYLRSLEITEAIEDDKYTIFTSNNIGNVYITQGKYDEALNYLHKALNTATNIKDSLRIAQTSHTIGDVYEKQKRYNIALQYYFKALSIDEPLNYARGLSYIYNGIANAYVHKGDYDLALLYFDKNIAMAKRSSNNYILSKAYNSIGALKMKLNEFDKAKYNLQKSLEVTENSSFYKVRMNTFKLLSDLSRKQNRLREALNYYEQYTATKDSVFNESKGQQINALQMQIDLNRKEQENQLLIAEKELAETELQKNNIEKRALFIISGLLFISALTVLIAFYLKKHTNKKLRDQNELINRQSSEIHHKNGEISQQNQELKQTLEHLEQTQAHLIESEKLASLGQLIAGISHEINTPLGAIKASNDVALNNYEALKKDFLDFLVELSSEDIGSFNCLIEKASDSVKYYTSREERKLRKNLTGELKEQKVQNAEEVGTLLSEMGIYDNYHQYLQIINHDRNTEIITKAQEFFSIYRSNKNVEMAIHKVSKILNSLKSYIKKDHFGEMILSDLAENIETILTIYRNQLKQGIEVIRNFDEVPMLKCYPDELNQVWTNLIHNSIHAMEGKGTLTINIAANGKFFKIDIMDTGKGIPGEIHHKVFDDFFTTKPLGEGTGLGLSIAKKIIQKHAGSISFESSPGRTKFTVLIPKAEYMDGLLNGTIVKV</sequence>
<dbReference type="CDD" id="cd00082">
    <property type="entry name" value="HisKA"/>
    <property type="match status" value="1"/>
</dbReference>
<keyword evidence="6" id="KW-0812">Transmembrane</keyword>
<dbReference type="Gene3D" id="1.25.40.10">
    <property type="entry name" value="Tetratricopeptide repeat domain"/>
    <property type="match status" value="3"/>
</dbReference>
<accession>A0ABT8KK41</accession>
<keyword evidence="9" id="KW-1185">Reference proteome</keyword>
<dbReference type="SMART" id="SM00387">
    <property type="entry name" value="HATPase_c"/>
    <property type="match status" value="1"/>
</dbReference>
<dbReference type="SMART" id="SM00028">
    <property type="entry name" value="TPR"/>
    <property type="match status" value="5"/>
</dbReference>
<gene>
    <name evidence="8" type="ORF">QQ008_06905</name>
</gene>
<dbReference type="SUPFAM" id="SSF48452">
    <property type="entry name" value="TPR-like"/>
    <property type="match status" value="2"/>
</dbReference>
<dbReference type="InterPro" id="IPR004358">
    <property type="entry name" value="Sig_transdc_His_kin-like_C"/>
</dbReference>
<dbReference type="EMBL" id="JAUJEA010000002">
    <property type="protein sequence ID" value="MDN5201081.1"/>
    <property type="molecule type" value="Genomic_DNA"/>
</dbReference>
<dbReference type="InterPro" id="IPR019734">
    <property type="entry name" value="TPR_rpt"/>
</dbReference>
<feature type="coiled-coil region" evidence="5">
    <location>
        <begin position="410"/>
        <end position="437"/>
    </location>
</feature>
<keyword evidence="5" id="KW-0175">Coiled coil</keyword>
<name>A0ABT8KK41_9BACT</name>
<dbReference type="PANTHER" id="PTHR43065:SF48">
    <property type="entry name" value="HISTIDINE KINASE"/>
    <property type="match status" value="1"/>
</dbReference>
<reference evidence="8" key="1">
    <citation type="submission" date="2023-06" db="EMBL/GenBank/DDBJ databases">
        <title>Genomic of Parafulvivirga corallium.</title>
        <authorList>
            <person name="Wang G."/>
        </authorList>
    </citation>
    <scope>NUCLEOTIDE SEQUENCE</scope>
    <source>
        <strain evidence="8">BMA10</strain>
    </source>
</reference>
<dbReference type="PRINTS" id="PR00344">
    <property type="entry name" value="BCTRLSENSOR"/>
</dbReference>
<feature type="domain" description="Histidine kinase" evidence="7">
    <location>
        <begin position="586"/>
        <end position="751"/>
    </location>
</feature>
<feature type="transmembrane region" description="Helical" evidence="6">
    <location>
        <begin position="363"/>
        <end position="384"/>
    </location>
</feature>
<dbReference type="PROSITE" id="PS50005">
    <property type="entry name" value="TPR"/>
    <property type="match status" value="4"/>
</dbReference>
<protein>
    <recommendedName>
        <fullName evidence="2">histidine kinase</fullName>
        <ecNumber evidence="2">2.7.13.3</ecNumber>
    </recommendedName>
</protein>
<dbReference type="PROSITE" id="PS50109">
    <property type="entry name" value="HIS_KIN"/>
    <property type="match status" value="1"/>
</dbReference>
<dbReference type="Pfam" id="PF13424">
    <property type="entry name" value="TPR_12"/>
    <property type="match status" value="2"/>
</dbReference>
<dbReference type="Gene3D" id="3.30.565.10">
    <property type="entry name" value="Histidine kinase-like ATPase, C-terminal domain"/>
    <property type="match status" value="1"/>
</dbReference>
<dbReference type="Pfam" id="PF02518">
    <property type="entry name" value="HATPase_c"/>
    <property type="match status" value="1"/>
</dbReference>
<dbReference type="InterPro" id="IPR003594">
    <property type="entry name" value="HATPase_dom"/>
</dbReference>
<comment type="caution">
    <text evidence="8">The sequence shown here is derived from an EMBL/GenBank/DDBJ whole genome shotgun (WGS) entry which is preliminary data.</text>
</comment>
<evidence type="ECO:0000256" key="3">
    <source>
        <dbReference type="ARBA" id="ARBA00022553"/>
    </source>
</evidence>
<feature type="repeat" description="TPR" evidence="4">
    <location>
        <begin position="162"/>
        <end position="195"/>
    </location>
</feature>